<reference evidence="1" key="1">
    <citation type="submission" date="2021-07" db="EMBL/GenBank/DDBJ databases">
        <authorList>
            <person name="Branca A.L. A."/>
        </authorList>
    </citation>
    <scope>NUCLEOTIDE SEQUENCE</scope>
</reference>
<name>A0A9W4IPG4_9EURO</name>
<comment type="caution">
    <text evidence="1">The sequence shown here is derived from an EMBL/GenBank/DDBJ whole genome shotgun (WGS) entry which is preliminary data.</text>
</comment>
<dbReference type="AlphaFoldDB" id="A0A9W4IPG4"/>
<protein>
    <submittedName>
        <fullName evidence="1">Uncharacterized protein</fullName>
    </submittedName>
</protein>
<accession>A0A9W4IPG4</accession>
<dbReference type="Proteomes" id="UP001152649">
    <property type="component" value="Unassembled WGS sequence"/>
</dbReference>
<evidence type="ECO:0000313" key="2">
    <source>
        <dbReference type="Proteomes" id="UP001152649"/>
    </source>
</evidence>
<dbReference type="EMBL" id="CAJVPG010000111">
    <property type="protein sequence ID" value="CAG8343229.1"/>
    <property type="molecule type" value="Genomic_DNA"/>
</dbReference>
<sequence>MSKVSPVFVLFYYPKVLPSRTQCPPALQLLFQHPPWPTQASTFETHPVVPLDTASRIRSSTLLVQPLYINDVVQLENDPRA</sequence>
<organism evidence="1 2">
    <name type="scientific">Penicillium salamii</name>
    <dbReference type="NCBI Taxonomy" id="1612424"/>
    <lineage>
        <taxon>Eukaryota</taxon>
        <taxon>Fungi</taxon>
        <taxon>Dikarya</taxon>
        <taxon>Ascomycota</taxon>
        <taxon>Pezizomycotina</taxon>
        <taxon>Eurotiomycetes</taxon>
        <taxon>Eurotiomycetidae</taxon>
        <taxon>Eurotiales</taxon>
        <taxon>Aspergillaceae</taxon>
        <taxon>Penicillium</taxon>
    </lineage>
</organism>
<gene>
    <name evidence="1" type="ORF">PSALAMII_LOCUS2916</name>
</gene>
<evidence type="ECO:0000313" key="1">
    <source>
        <dbReference type="EMBL" id="CAG8343229.1"/>
    </source>
</evidence>
<proteinExistence type="predicted"/>
<keyword evidence="2" id="KW-1185">Reference proteome</keyword>